<keyword evidence="3" id="KW-1185">Reference proteome</keyword>
<feature type="transmembrane region" description="Helical" evidence="1">
    <location>
        <begin position="86"/>
        <end position="105"/>
    </location>
</feature>
<name>A0ABV1GLH6_9FIRM</name>
<gene>
    <name evidence="2" type="ORF">WMO38_04390</name>
</gene>
<dbReference type="EMBL" id="JBBMES010000003">
    <property type="protein sequence ID" value="MEQ2534347.1"/>
    <property type="molecule type" value="Genomic_DNA"/>
</dbReference>
<reference evidence="2 3" key="1">
    <citation type="submission" date="2024-03" db="EMBL/GenBank/DDBJ databases">
        <title>Human intestinal bacterial collection.</title>
        <authorList>
            <person name="Pauvert C."/>
            <person name="Hitch T.C.A."/>
            <person name="Clavel T."/>
        </authorList>
    </citation>
    <scope>NUCLEOTIDE SEQUENCE [LARGE SCALE GENOMIC DNA]</scope>
    <source>
        <strain evidence="2 3">CLA-JM-H10</strain>
    </source>
</reference>
<accession>A0ABV1GLH6</accession>
<organism evidence="2 3">
    <name type="scientific">Lachnospira intestinalis</name>
    <dbReference type="NCBI Taxonomy" id="3133158"/>
    <lineage>
        <taxon>Bacteria</taxon>
        <taxon>Bacillati</taxon>
        <taxon>Bacillota</taxon>
        <taxon>Clostridia</taxon>
        <taxon>Lachnospirales</taxon>
        <taxon>Lachnospiraceae</taxon>
        <taxon>Lachnospira</taxon>
    </lineage>
</organism>
<evidence type="ECO:0000313" key="2">
    <source>
        <dbReference type="EMBL" id="MEQ2534347.1"/>
    </source>
</evidence>
<feature type="transmembrane region" description="Helical" evidence="1">
    <location>
        <begin position="27"/>
        <end position="48"/>
    </location>
</feature>
<sequence>MEFLKQNILELGKYFQTNCIEIDKSTYFTVIIGQITIYGILVTFYQFVVSYNGNNELVKKYLGVNVVEYYVKKKVVVFDKFISKRIFSFLFILEILYKPVSVLLGNKIDKCIYYMLNSIWYTISVLYFIVFTIMLKEFISCTLTIKNFSNINQNICLKKDIDNLRFKNSIKDKIYMENIELLIRKFECLFIYIKEDNNDTIEIYYDVIKTMLDNYVDNKKNGSTLFYKYTYRVIKKDRRDWIIDSNKEIYLLNEILNNKRILESKKILICIYNIYISLIDLNLKYAEIDDYKYIQDDNYFNEYNNENILDVSEWKNFLYNIYINSDDNIKKYIIKRLFRNINNSNKLYQQYYNRCIYELVRYEINNIFNGRRQEKSFLDVFGDIIGQEKVNYYCAKIIGNNLLQYNKINIIKDVNYLSELNCTYLFAYIMLYYSLYKNRYNQMYLDINILKILWRHHGDFKDKNNIIKQLKDSNIGHRIDDNIYNRFIEYMYEKNEKMIFAKSRNESTLDMFCIWTMKICVINNEIPMYSLYKLEDYKKYEHEIIKLINEISKHNELLENNNIKQWIYNVRYNFFNREKEIPQNLLIELRTLLLSNINIDAVLKKINDTNILYYNDFGKYLLVKIDDIPSQIKQQDRIKETIKKAFTMSNMDIETFLNELVKESEICGCEIDYYQKEIMRSFLLNVD</sequence>
<proteinExistence type="predicted"/>
<keyword evidence="1" id="KW-0472">Membrane</keyword>
<keyword evidence="1" id="KW-0812">Transmembrane</keyword>
<comment type="caution">
    <text evidence="2">The sequence shown here is derived from an EMBL/GenBank/DDBJ whole genome shotgun (WGS) entry which is preliminary data.</text>
</comment>
<dbReference type="Proteomes" id="UP001480973">
    <property type="component" value="Unassembled WGS sequence"/>
</dbReference>
<evidence type="ECO:0000256" key="1">
    <source>
        <dbReference type="SAM" id="Phobius"/>
    </source>
</evidence>
<feature type="transmembrane region" description="Helical" evidence="1">
    <location>
        <begin position="112"/>
        <end position="135"/>
    </location>
</feature>
<keyword evidence="1" id="KW-1133">Transmembrane helix</keyword>
<protein>
    <submittedName>
        <fullName evidence="2">Uncharacterized protein</fullName>
    </submittedName>
</protein>
<evidence type="ECO:0000313" key="3">
    <source>
        <dbReference type="Proteomes" id="UP001480973"/>
    </source>
</evidence>